<dbReference type="Pfam" id="PF03795">
    <property type="entry name" value="YCII"/>
    <property type="match status" value="1"/>
</dbReference>
<sequence>MSIFVCLLPMLDAEKSAQFREEHLAHLDRQRSLGRIIANGRFADGWGGMVIYKAESLGEVKAWAENDPYVIKKARTYDIHEWDMVSEHFKLG</sequence>
<dbReference type="PANTHER" id="PTHR37828">
    <property type="entry name" value="GSR2449 PROTEIN"/>
    <property type="match status" value="1"/>
</dbReference>
<feature type="domain" description="YCII-related" evidence="2">
    <location>
        <begin position="6"/>
        <end position="82"/>
    </location>
</feature>
<dbReference type="PANTHER" id="PTHR37828:SF1">
    <property type="entry name" value="YCII-RELATED DOMAIN-CONTAINING PROTEIN"/>
    <property type="match status" value="1"/>
</dbReference>
<name>A0ABY4RWU0_9BACL</name>
<dbReference type="Gene3D" id="3.30.70.1060">
    <property type="entry name" value="Dimeric alpha+beta barrel"/>
    <property type="match status" value="1"/>
</dbReference>
<organism evidence="3 4">
    <name type="scientific">Paenibacillus konkukensis</name>
    <dbReference type="NCBI Taxonomy" id="2020716"/>
    <lineage>
        <taxon>Bacteria</taxon>
        <taxon>Bacillati</taxon>
        <taxon>Bacillota</taxon>
        <taxon>Bacilli</taxon>
        <taxon>Bacillales</taxon>
        <taxon>Paenibacillaceae</taxon>
        <taxon>Paenibacillus</taxon>
    </lineage>
</organism>
<reference evidence="3" key="1">
    <citation type="submission" date="2018-02" db="EMBL/GenBank/DDBJ databases">
        <authorList>
            <person name="Kim S.-K."/>
            <person name="Jung H.-I."/>
            <person name="Lee S.-W."/>
        </authorList>
    </citation>
    <scope>NUCLEOTIDE SEQUENCE</scope>
    <source>
        <strain evidence="3">SK3146</strain>
    </source>
</reference>
<dbReference type="Proteomes" id="UP001057134">
    <property type="component" value="Chromosome"/>
</dbReference>
<dbReference type="RefSeq" id="WP_249861720.1">
    <property type="nucleotide sequence ID" value="NZ_CP027059.1"/>
</dbReference>
<keyword evidence="4" id="KW-1185">Reference proteome</keyword>
<dbReference type="InterPro" id="IPR005545">
    <property type="entry name" value="YCII"/>
</dbReference>
<dbReference type="SUPFAM" id="SSF54909">
    <property type="entry name" value="Dimeric alpha+beta barrel"/>
    <property type="match status" value="1"/>
</dbReference>
<protein>
    <submittedName>
        <fullName evidence="3">YciI-like protein</fullName>
    </submittedName>
</protein>
<dbReference type="InterPro" id="IPR011008">
    <property type="entry name" value="Dimeric_a/b-barrel"/>
</dbReference>
<accession>A0ABY4RWU0</accession>
<evidence type="ECO:0000256" key="1">
    <source>
        <dbReference type="ARBA" id="ARBA00007689"/>
    </source>
</evidence>
<evidence type="ECO:0000313" key="3">
    <source>
        <dbReference type="EMBL" id="UQZ86156.1"/>
    </source>
</evidence>
<evidence type="ECO:0000313" key="4">
    <source>
        <dbReference type="Proteomes" id="UP001057134"/>
    </source>
</evidence>
<dbReference type="EMBL" id="CP027059">
    <property type="protein sequence ID" value="UQZ86156.1"/>
    <property type="molecule type" value="Genomic_DNA"/>
</dbReference>
<reference evidence="3" key="2">
    <citation type="journal article" date="2021" name="J Anim Sci Technol">
        <title>Complete genome sequence of Paenibacillus konkukensis sp. nov. SK3146 as a potential probiotic strain.</title>
        <authorList>
            <person name="Jung H.I."/>
            <person name="Park S."/>
            <person name="Niu K.M."/>
            <person name="Lee S.W."/>
            <person name="Kothari D."/>
            <person name="Yi K.J."/>
            <person name="Kim S.K."/>
        </authorList>
    </citation>
    <scope>NUCLEOTIDE SEQUENCE</scope>
    <source>
        <strain evidence="3">SK3146</strain>
    </source>
</reference>
<comment type="similarity">
    <text evidence="1">Belongs to the YciI family.</text>
</comment>
<proteinExistence type="inferred from homology"/>
<evidence type="ECO:0000259" key="2">
    <source>
        <dbReference type="Pfam" id="PF03795"/>
    </source>
</evidence>
<gene>
    <name evidence="3" type="ORF">SK3146_05448</name>
</gene>